<sequence length="216" mass="24531">MQVIEELLYQKTAQGLDWFFSVWWYWLPAGIGFLFRFGLLKYKICDPEMRVKAILKDIGIVFGLTILWSSMNSAGLDDNAAVMLIILTFVYIFYGLAESCEDTGGTTESLLLIIKSVFVTMLSFQTIWGTLFGAVLTGVLAVLAYKFWFGVEKKTDLFEIIFLCVEAVGLSIYGEFHDIQGIGVLLFVFYEETAFFLLNYLVKEGAARYFGEAEDY</sequence>
<organism evidence="2 3">
    <name type="scientific">Eisenbergiella tayi</name>
    <dbReference type="NCBI Taxonomy" id="1432052"/>
    <lineage>
        <taxon>Bacteria</taxon>
        <taxon>Bacillati</taxon>
        <taxon>Bacillota</taxon>
        <taxon>Clostridia</taxon>
        <taxon>Lachnospirales</taxon>
        <taxon>Lachnospiraceae</taxon>
        <taxon>Eisenbergiella</taxon>
    </lineage>
</organism>
<proteinExistence type="predicted"/>
<comment type="caution">
    <text evidence="2">The sequence shown here is derived from an EMBL/GenBank/DDBJ whole genome shotgun (WGS) entry which is preliminary data.</text>
</comment>
<keyword evidence="1" id="KW-0812">Transmembrane</keyword>
<dbReference type="RefSeq" id="WP_069157734.1">
    <property type="nucleotide sequence ID" value="NZ_JAYAZY010000013.1"/>
</dbReference>
<feature type="transmembrane region" description="Helical" evidence="1">
    <location>
        <begin position="109"/>
        <end position="125"/>
    </location>
</feature>
<feature type="transmembrane region" description="Helical" evidence="1">
    <location>
        <begin position="156"/>
        <end position="173"/>
    </location>
</feature>
<gene>
    <name evidence="2" type="ORF">BEH84_03470</name>
</gene>
<dbReference type="Proteomes" id="UP000095003">
    <property type="component" value="Unassembled WGS sequence"/>
</dbReference>
<feature type="transmembrane region" description="Helical" evidence="1">
    <location>
        <begin position="80"/>
        <end position="97"/>
    </location>
</feature>
<accession>A0A1E3ARD9</accession>
<keyword evidence="1" id="KW-1133">Transmembrane helix</keyword>
<dbReference type="AlphaFoldDB" id="A0A1E3ARD9"/>
<evidence type="ECO:0000313" key="3">
    <source>
        <dbReference type="Proteomes" id="UP000095003"/>
    </source>
</evidence>
<keyword evidence="1" id="KW-0472">Membrane</keyword>
<feature type="transmembrane region" description="Helical" evidence="1">
    <location>
        <begin position="54"/>
        <end position="74"/>
    </location>
</feature>
<reference evidence="2 3" key="1">
    <citation type="submission" date="2016-07" db="EMBL/GenBank/DDBJ databases">
        <title>Characterization of isolates of Eisenbergiella tayi derived from blood cultures, using whole genome sequencing.</title>
        <authorList>
            <person name="Burdz T."/>
            <person name="Wiebe D."/>
            <person name="Huynh C."/>
            <person name="Bernard K."/>
        </authorList>
    </citation>
    <scope>NUCLEOTIDE SEQUENCE [LARGE SCALE GENOMIC DNA]</scope>
    <source>
        <strain evidence="2 3">NML 120489</strain>
    </source>
</reference>
<feature type="transmembrane region" description="Helical" evidence="1">
    <location>
        <begin position="179"/>
        <end position="202"/>
    </location>
</feature>
<evidence type="ECO:0000256" key="1">
    <source>
        <dbReference type="SAM" id="Phobius"/>
    </source>
</evidence>
<feature type="transmembrane region" description="Helical" evidence="1">
    <location>
        <begin position="131"/>
        <end position="149"/>
    </location>
</feature>
<protein>
    <submittedName>
        <fullName evidence="2">Uncharacterized protein</fullName>
    </submittedName>
</protein>
<evidence type="ECO:0000313" key="2">
    <source>
        <dbReference type="EMBL" id="ODM11041.1"/>
    </source>
</evidence>
<name>A0A1E3ARD9_9FIRM</name>
<dbReference type="EMBL" id="MCGI01000003">
    <property type="protein sequence ID" value="ODM11041.1"/>
    <property type="molecule type" value="Genomic_DNA"/>
</dbReference>
<feature type="transmembrane region" description="Helical" evidence="1">
    <location>
        <begin position="23"/>
        <end position="42"/>
    </location>
</feature>